<feature type="non-terminal residue" evidence="1">
    <location>
        <position position="1"/>
    </location>
</feature>
<gene>
    <name evidence="1" type="ORF">GSTENG00035996001</name>
</gene>
<proteinExistence type="predicted"/>
<accession>Q4R9X2</accession>
<dbReference type="KEGG" id="tng:GSTEN00035996G001"/>
<comment type="caution">
    <text evidence="1">The sequence shown here is derived from an EMBL/GenBank/DDBJ whole genome shotgun (WGS) entry which is preliminary data.</text>
</comment>
<name>Q4R9X2_TETNG</name>
<evidence type="ECO:0000313" key="1">
    <source>
        <dbReference type="EMBL" id="CAG14811.1"/>
    </source>
</evidence>
<reference evidence="1" key="2">
    <citation type="submission" date="2004-02" db="EMBL/GenBank/DDBJ databases">
        <authorList>
            <consortium name="Genoscope"/>
            <consortium name="Whitehead Institute Centre for Genome Research"/>
        </authorList>
    </citation>
    <scope>NUCLEOTIDE SEQUENCE</scope>
</reference>
<dbReference type="AlphaFoldDB" id="Q4R9X2"/>
<organism evidence="1">
    <name type="scientific">Tetraodon nigroviridis</name>
    <name type="common">Spotted green pufferfish</name>
    <name type="synonym">Chelonodon nigroviridis</name>
    <dbReference type="NCBI Taxonomy" id="99883"/>
    <lineage>
        <taxon>Eukaryota</taxon>
        <taxon>Metazoa</taxon>
        <taxon>Chordata</taxon>
        <taxon>Craniata</taxon>
        <taxon>Vertebrata</taxon>
        <taxon>Euteleostomi</taxon>
        <taxon>Actinopterygii</taxon>
        <taxon>Neopterygii</taxon>
        <taxon>Teleostei</taxon>
        <taxon>Neoteleostei</taxon>
        <taxon>Acanthomorphata</taxon>
        <taxon>Eupercaria</taxon>
        <taxon>Tetraodontiformes</taxon>
        <taxon>Tetradontoidea</taxon>
        <taxon>Tetraodontidae</taxon>
        <taxon>Tetraodon</taxon>
    </lineage>
</organism>
<dbReference type="EMBL" id="CAAE01025024">
    <property type="protein sequence ID" value="CAG14811.1"/>
    <property type="molecule type" value="Genomic_DNA"/>
</dbReference>
<sequence>LHRGGVFDKSGCRFLHLGFLAEPCGADHHDHLLPDHHLPQTEIHSQVLLGCFDHLHLYQSFH</sequence>
<protein>
    <submittedName>
        <fullName evidence="1">(spotted green pufferfish) hypothetical protein</fullName>
    </submittedName>
</protein>
<reference evidence="1" key="1">
    <citation type="journal article" date="2004" name="Nature">
        <title>Genome duplication in the teleost fish Tetraodon nigroviridis reveals the early vertebrate proto-karyotype.</title>
        <authorList>
            <person name="Jaillon O."/>
            <person name="Aury J.-M."/>
            <person name="Brunet F."/>
            <person name="Petit J.-L."/>
            <person name="Stange-Thomann N."/>
            <person name="Mauceli E."/>
            <person name="Bouneau L."/>
            <person name="Fischer C."/>
            <person name="Ozouf-Costaz C."/>
            <person name="Bernot A."/>
            <person name="Nicaud S."/>
            <person name="Jaffe D."/>
            <person name="Fisher S."/>
            <person name="Lutfalla G."/>
            <person name="Dossat C."/>
            <person name="Segurens B."/>
            <person name="Dasilva C."/>
            <person name="Salanoubat M."/>
            <person name="Levy M."/>
            <person name="Boudet N."/>
            <person name="Castellano S."/>
            <person name="Anthouard V."/>
            <person name="Jubin C."/>
            <person name="Castelli V."/>
            <person name="Katinka M."/>
            <person name="Vacherie B."/>
            <person name="Biemont C."/>
            <person name="Skalli Z."/>
            <person name="Cattolico L."/>
            <person name="Poulain J."/>
            <person name="De Berardinis V."/>
            <person name="Cruaud C."/>
            <person name="Duprat S."/>
            <person name="Brottier P."/>
            <person name="Coutanceau J.-P."/>
            <person name="Gouzy J."/>
            <person name="Parra G."/>
            <person name="Lardier G."/>
            <person name="Chapple C."/>
            <person name="McKernan K.J."/>
            <person name="McEwan P."/>
            <person name="Bosak S."/>
            <person name="Kellis M."/>
            <person name="Volff J.-N."/>
            <person name="Guigo R."/>
            <person name="Zody M.C."/>
            <person name="Mesirov J."/>
            <person name="Lindblad-Toh K."/>
            <person name="Birren B."/>
            <person name="Nusbaum C."/>
            <person name="Kahn D."/>
            <person name="Robinson-Rechavi M."/>
            <person name="Laudet V."/>
            <person name="Schachter V."/>
            <person name="Quetier F."/>
            <person name="Saurin W."/>
            <person name="Scarpelli C."/>
            <person name="Wincker P."/>
            <person name="Lander E.S."/>
            <person name="Weissenbach J."/>
            <person name="Roest Crollius H."/>
        </authorList>
    </citation>
    <scope>NUCLEOTIDE SEQUENCE [LARGE SCALE GENOMIC DNA]</scope>
</reference>